<protein>
    <recommendedName>
        <fullName evidence="1">Succinate dehydogenase/fumarate reductase N-terminal domain-containing protein</fullName>
    </recommendedName>
</protein>
<feature type="domain" description="Succinate dehydogenase/fumarate reductase N-terminal" evidence="1">
    <location>
        <begin position="8"/>
        <end position="78"/>
    </location>
</feature>
<dbReference type="PANTHER" id="PTHR11921:SF29">
    <property type="entry name" value="SUCCINATE DEHYDROGENASE [UBIQUINONE] IRON-SULFUR SUBUNIT, MITOCHONDRIAL"/>
    <property type="match status" value="1"/>
</dbReference>
<dbReference type="GO" id="GO:0051536">
    <property type="term" value="F:iron-sulfur cluster binding"/>
    <property type="evidence" value="ECO:0007669"/>
    <property type="project" value="InterPro"/>
</dbReference>
<dbReference type="SUPFAM" id="SSF54292">
    <property type="entry name" value="2Fe-2S ferredoxin-like"/>
    <property type="match status" value="1"/>
</dbReference>
<comment type="caution">
    <text evidence="2">The sequence shown here is derived from an EMBL/GenBank/DDBJ whole genome shotgun (WGS) entry which is preliminary data.</text>
</comment>
<dbReference type="Gene3D" id="3.10.20.30">
    <property type="match status" value="1"/>
</dbReference>
<dbReference type="InterPro" id="IPR036010">
    <property type="entry name" value="2Fe-2S_ferredoxin-like_sf"/>
</dbReference>
<dbReference type="InterPro" id="IPR050573">
    <property type="entry name" value="SDH/FRD_Iron-Sulfur"/>
</dbReference>
<feature type="non-terminal residue" evidence="2">
    <location>
        <position position="78"/>
    </location>
</feature>
<name>X1HLH0_9ZZZZ</name>
<dbReference type="GO" id="GO:0009060">
    <property type="term" value="P:aerobic respiration"/>
    <property type="evidence" value="ECO:0007669"/>
    <property type="project" value="TreeGrafter"/>
</dbReference>
<dbReference type="InterPro" id="IPR025192">
    <property type="entry name" value="Succ_DH/fum_Rdtase_N"/>
</dbReference>
<evidence type="ECO:0000259" key="1">
    <source>
        <dbReference type="Pfam" id="PF13085"/>
    </source>
</evidence>
<gene>
    <name evidence="2" type="ORF">S03H2_17318</name>
</gene>
<dbReference type="GO" id="GO:0009055">
    <property type="term" value="F:electron transfer activity"/>
    <property type="evidence" value="ECO:0007669"/>
    <property type="project" value="InterPro"/>
</dbReference>
<dbReference type="GO" id="GO:0022904">
    <property type="term" value="P:respiratory electron transport chain"/>
    <property type="evidence" value="ECO:0007669"/>
    <property type="project" value="TreeGrafter"/>
</dbReference>
<dbReference type="InterPro" id="IPR012675">
    <property type="entry name" value="Beta-grasp_dom_sf"/>
</dbReference>
<dbReference type="Pfam" id="PF13085">
    <property type="entry name" value="Fer2_3"/>
    <property type="match status" value="1"/>
</dbReference>
<dbReference type="PANTHER" id="PTHR11921">
    <property type="entry name" value="SUCCINATE DEHYDROGENASE IRON-SULFUR PROTEIN"/>
    <property type="match status" value="1"/>
</dbReference>
<proteinExistence type="predicted"/>
<reference evidence="2" key="1">
    <citation type="journal article" date="2014" name="Front. Microbiol.">
        <title>High frequency of phylogenetically diverse reductive dehalogenase-homologous genes in deep subseafloor sedimentary metagenomes.</title>
        <authorList>
            <person name="Kawai M."/>
            <person name="Futagami T."/>
            <person name="Toyoda A."/>
            <person name="Takaki Y."/>
            <person name="Nishi S."/>
            <person name="Hori S."/>
            <person name="Arai W."/>
            <person name="Tsubouchi T."/>
            <person name="Morono Y."/>
            <person name="Uchiyama I."/>
            <person name="Ito T."/>
            <person name="Fujiyama A."/>
            <person name="Inagaki F."/>
            <person name="Takami H."/>
        </authorList>
    </citation>
    <scope>NUCLEOTIDE SEQUENCE</scope>
    <source>
        <strain evidence="2">Expedition CK06-06</strain>
    </source>
</reference>
<sequence length="78" mass="8743">MPSKTIQVKILRSNPDTTHPATFQTYTVPLNQDLSVLDVLDYIFETIDNSLAYFKHAECNQGICKRCGMKVNGKPVLA</sequence>
<organism evidence="2">
    <name type="scientific">marine sediment metagenome</name>
    <dbReference type="NCBI Taxonomy" id="412755"/>
    <lineage>
        <taxon>unclassified sequences</taxon>
        <taxon>metagenomes</taxon>
        <taxon>ecological metagenomes</taxon>
    </lineage>
</organism>
<dbReference type="EMBL" id="BARU01008923">
    <property type="protein sequence ID" value="GAH46153.1"/>
    <property type="molecule type" value="Genomic_DNA"/>
</dbReference>
<evidence type="ECO:0000313" key="2">
    <source>
        <dbReference type="EMBL" id="GAH46153.1"/>
    </source>
</evidence>
<dbReference type="AlphaFoldDB" id="X1HLH0"/>
<accession>X1HLH0</accession>